<keyword evidence="2" id="KW-0732">Signal</keyword>
<reference evidence="4" key="1">
    <citation type="journal article" date="2019" name="Int. J. Syst. Evol. Microbiol.">
        <title>The Global Catalogue of Microorganisms (GCM) 10K type strain sequencing project: providing services to taxonomists for standard genome sequencing and annotation.</title>
        <authorList>
            <consortium name="The Broad Institute Genomics Platform"/>
            <consortium name="The Broad Institute Genome Sequencing Center for Infectious Disease"/>
            <person name="Wu L."/>
            <person name="Ma J."/>
        </authorList>
    </citation>
    <scope>NUCLEOTIDE SEQUENCE [LARGE SCALE GENOMIC DNA]</scope>
    <source>
        <strain evidence="4">KCTC 52274</strain>
    </source>
</reference>
<comment type="caution">
    <text evidence="3">The sequence shown here is derived from an EMBL/GenBank/DDBJ whole genome shotgun (WGS) entry which is preliminary data.</text>
</comment>
<dbReference type="EMBL" id="JBHULE010000019">
    <property type="protein sequence ID" value="MFD2562895.1"/>
    <property type="molecule type" value="Genomic_DNA"/>
</dbReference>
<feature type="region of interest" description="Disordered" evidence="1">
    <location>
        <begin position="38"/>
        <end position="69"/>
    </location>
</feature>
<feature type="compositionally biased region" description="Basic and acidic residues" evidence="1">
    <location>
        <begin position="39"/>
        <end position="63"/>
    </location>
</feature>
<evidence type="ECO:0000313" key="4">
    <source>
        <dbReference type="Proteomes" id="UP001597319"/>
    </source>
</evidence>
<gene>
    <name evidence="3" type="ORF">ACFSR1_09485</name>
</gene>
<accession>A0ABW5LDM5</accession>
<sequence length="441" mass="50334">MKTKNMKNKTWSLVILAILLCFCLNACKDKSAVSNKTESNSKFEIENKSEDAVQSKSEKKTPDPSKLSSALRPNEKIEFGKTYTDTVNFISFDDNSDYWYFLAQKNKDTIQIMYYADAPINKLVKGDKIEINWEMKRLEEAGDPEISYIKPYLGSFKKIGSTKPTDKNIKVLWRETLYDKSLETDINTIVLNKDYQKNIAKPERAALGYVATFIGNECEWDGKANENRSNLQCKLLSYLDLGYQCSDKHLSFLKKSFSKDTVALKKLKTCPTIPNTATIQSTFDEISIETNTQEQTILIHYKVSSINMRESSVSSYTKIDTFKYDGDHLTLLNSEKIENNGASNLTDKKSFVISCGSGCAMTYSESEIIANDNLKEVTFTVEMYINEKLSEEYNETYIYKCDTSNEGAQIELKGNDDFNIEDQHPEIQENLKSYIGRLCNK</sequence>
<evidence type="ECO:0000256" key="2">
    <source>
        <dbReference type="SAM" id="SignalP"/>
    </source>
</evidence>
<keyword evidence="4" id="KW-1185">Reference proteome</keyword>
<name>A0ABW5LDM5_9FLAO</name>
<dbReference type="Proteomes" id="UP001597319">
    <property type="component" value="Unassembled WGS sequence"/>
</dbReference>
<organism evidence="3 4">
    <name type="scientific">Aquimarina rubra</name>
    <dbReference type="NCBI Taxonomy" id="1920033"/>
    <lineage>
        <taxon>Bacteria</taxon>
        <taxon>Pseudomonadati</taxon>
        <taxon>Bacteroidota</taxon>
        <taxon>Flavobacteriia</taxon>
        <taxon>Flavobacteriales</taxon>
        <taxon>Flavobacteriaceae</taxon>
        <taxon>Aquimarina</taxon>
    </lineage>
</organism>
<proteinExistence type="predicted"/>
<evidence type="ECO:0000313" key="3">
    <source>
        <dbReference type="EMBL" id="MFD2562895.1"/>
    </source>
</evidence>
<feature type="chain" id="PRO_5045537144" description="Lipoprotein" evidence="2">
    <location>
        <begin position="27"/>
        <end position="441"/>
    </location>
</feature>
<evidence type="ECO:0000256" key="1">
    <source>
        <dbReference type="SAM" id="MobiDB-lite"/>
    </source>
</evidence>
<protein>
    <recommendedName>
        <fullName evidence="5">Lipoprotein</fullName>
    </recommendedName>
</protein>
<evidence type="ECO:0008006" key="5">
    <source>
        <dbReference type="Google" id="ProtNLM"/>
    </source>
</evidence>
<dbReference type="RefSeq" id="WP_378291876.1">
    <property type="nucleotide sequence ID" value="NZ_JBHULE010000019.1"/>
</dbReference>
<feature type="signal peptide" evidence="2">
    <location>
        <begin position="1"/>
        <end position="26"/>
    </location>
</feature>